<feature type="transmembrane region" description="Helical" evidence="6">
    <location>
        <begin position="448"/>
        <end position="467"/>
    </location>
</feature>
<dbReference type="KEGG" id="msp:Mspyr1_41530"/>
<dbReference type="PANTHER" id="PTHR37422:SF13">
    <property type="entry name" value="LIPOPOLYSACCHARIDE BIOSYNTHESIS PROTEIN PA4999-RELATED"/>
    <property type="match status" value="1"/>
</dbReference>
<evidence type="ECO:0000256" key="1">
    <source>
        <dbReference type="ARBA" id="ARBA00004141"/>
    </source>
</evidence>
<dbReference type="Pfam" id="PF04932">
    <property type="entry name" value="Wzy_C"/>
    <property type="match status" value="1"/>
</dbReference>
<reference evidence="8 9" key="1">
    <citation type="journal article" date="2011" name="Stand. Genomic Sci.">
        <title>Complete genome sequence of Mycobacterium sp. strain (Spyr1) and reclassification to Mycobacterium gilvum Spyr1.</title>
        <authorList>
            <person name="Kallimanis A."/>
            <person name="Karabika E."/>
            <person name="Mavromatis K."/>
            <person name="Lapidus A."/>
            <person name="Labutti K.M."/>
            <person name="Liolios K."/>
            <person name="Ivanova N."/>
            <person name="Goodwin L."/>
            <person name="Woyke T."/>
            <person name="Velentzas A.D."/>
            <person name="Perisynakis A."/>
            <person name="Ouzounis C.C."/>
            <person name="Kyrpides N.C."/>
            <person name="Koukkou A.I."/>
            <person name="Drainas C."/>
        </authorList>
    </citation>
    <scope>NUCLEOTIDE SEQUENCE [LARGE SCALE GENOMIC DNA]</scope>
    <source>
        <strain evidence="9">DSM 45189 / LMG 24558 / Spyr1</strain>
    </source>
</reference>
<keyword evidence="9" id="KW-1185">Reference proteome</keyword>
<organism evidence="8 9">
    <name type="scientific">Mycolicibacterium gilvum (strain DSM 45189 / LMG 24558 / Spyr1)</name>
    <name type="common">Mycobacterium gilvum</name>
    <dbReference type="NCBI Taxonomy" id="278137"/>
    <lineage>
        <taxon>Bacteria</taxon>
        <taxon>Bacillati</taxon>
        <taxon>Actinomycetota</taxon>
        <taxon>Actinomycetes</taxon>
        <taxon>Mycobacteriales</taxon>
        <taxon>Mycobacteriaceae</taxon>
        <taxon>Mycolicibacterium</taxon>
    </lineage>
</organism>
<evidence type="ECO:0000256" key="2">
    <source>
        <dbReference type="ARBA" id="ARBA00022692"/>
    </source>
</evidence>
<feature type="transmembrane region" description="Helical" evidence="6">
    <location>
        <begin position="109"/>
        <end position="126"/>
    </location>
</feature>
<keyword evidence="4 6" id="KW-0472">Membrane</keyword>
<feature type="transmembrane region" description="Helical" evidence="6">
    <location>
        <begin position="305"/>
        <end position="325"/>
    </location>
</feature>
<feature type="transmembrane region" description="Helical" evidence="6">
    <location>
        <begin position="192"/>
        <end position="216"/>
    </location>
</feature>
<evidence type="ECO:0000313" key="9">
    <source>
        <dbReference type="Proteomes" id="UP000008916"/>
    </source>
</evidence>
<feature type="transmembrane region" description="Helical" evidence="6">
    <location>
        <begin position="60"/>
        <end position="77"/>
    </location>
</feature>
<feature type="transmembrane region" description="Helical" evidence="6">
    <location>
        <begin position="260"/>
        <end position="276"/>
    </location>
</feature>
<dbReference type="HOGENOM" id="CLU_555287_0_0_11"/>
<evidence type="ECO:0000256" key="5">
    <source>
        <dbReference type="SAM" id="MobiDB-lite"/>
    </source>
</evidence>
<name>E6TAS4_MYCSR</name>
<gene>
    <name evidence="8" type="ordered locus">Mspyr1_41530</name>
</gene>
<feature type="transmembrane region" description="Helical" evidence="6">
    <location>
        <begin position="411"/>
        <end position="436"/>
    </location>
</feature>
<feature type="transmembrane region" description="Helical" evidence="6">
    <location>
        <begin position="166"/>
        <end position="185"/>
    </location>
</feature>
<dbReference type="Proteomes" id="UP000008916">
    <property type="component" value="Chromosome"/>
</dbReference>
<feature type="region of interest" description="Disordered" evidence="5">
    <location>
        <begin position="1"/>
        <end position="21"/>
    </location>
</feature>
<evidence type="ECO:0000256" key="4">
    <source>
        <dbReference type="ARBA" id="ARBA00023136"/>
    </source>
</evidence>
<dbReference type="InterPro" id="IPR007016">
    <property type="entry name" value="O-antigen_ligase-rel_domated"/>
</dbReference>
<dbReference type="GO" id="GO:0016020">
    <property type="term" value="C:membrane"/>
    <property type="evidence" value="ECO:0007669"/>
    <property type="project" value="UniProtKB-SubCell"/>
</dbReference>
<feature type="transmembrane region" description="Helical" evidence="6">
    <location>
        <begin position="282"/>
        <end position="298"/>
    </location>
</feature>
<feature type="transmembrane region" description="Helical" evidence="6">
    <location>
        <begin position="228"/>
        <end position="253"/>
    </location>
</feature>
<evidence type="ECO:0000313" key="8">
    <source>
        <dbReference type="EMBL" id="ADU00724.1"/>
    </source>
</evidence>
<protein>
    <submittedName>
        <fullName evidence="8">O-Antigen Polymerase</fullName>
    </submittedName>
</protein>
<sequence>MDASNVQPHASSHTSAPPSGPFLEGASPTFAGHVRQPAVALAVFLSCFLLSAFVVDSPTVSAVLIGVVGCVVVYLTGPQRMAGLALFAAFASLPAGIPVGKILGPTIVYVHEVLVLLAIACLILIVRPRFSTFALPLVFVLTISVATTIGLVSGRDLNRVVGEAKLLLVMTAGYVLAFLIVRAGLVMQAVRVMAIVLWFSATMILLSSLTGIILAGRNESLTAATGTGAVRILTATQTPALAILTALIAYSIIGRVQRLTWLKLGAPALAIIFFGFSRNSLLALAVAAIAASLFSLNWRSVKRLLIMLFYGVVLAVVASVLLLGVQGASSSGWLIEQSTAFTNRVFGGVSGSALATDESAQYRLRETTYLIEAISEAPFLGHGFGYAYQPPIVAEPDSFEVIDGPFYAHNFYLWLFAKAGLLGMLGFLWLAVTPVIRAAQTPTIEAKVSAVVASSLLVICVVNPLPLGPSNSLALGLALGSALAAIRPRGVLSPTTSS</sequence>
<keyword evidence="3 6" id="KW-1133">Transmembrane helix</keyword>
<dbReference type="EMBL" id="CP002385">
    <property type="protein sequence ID" value="ADU00724.1"/>
    <property type="molecule type" value="Genomic_DNA"/>
</dbReference>
<accession>E6TAS4</accession>
<comment type="subcellular location">
    <subcellularLocation>
        <location evidence="1">Membrane</location>
        <topology evidence="1">Multi-pass membrane protein</topology>
    </subcellularLocation>
</comment>
<feature type="domain" description="O-antigen ligase-related" evidence="7">
    <location>
        <begin position="268"/>
        <end position="428"/>
    </location>
</feature>
<feature type="transmembrane region" description="Helical" evidence="6">
    <location>
        <begin position="133"/>
        <end position="154"/>
    </location>
</feature>
<feature type="transmembrane region" description="Helical" evidence="6">
    <location>
        <begin position="38"/>
        <end position="54"/>
    </location>
</feature>
<evidence type="ECO:0000256" key="6">
    <source>
        <dbReference type="SAM" id="Phobius"/>
    </source>
</evidence>
<evidence type="ECO:0000259" key="7">
    <source>
        <dbReference type="Pfam" id="PF04932"/>
    </source>
</evidence>
<keyword evidence="2 6" id="KW-0812">Transmembrane</keyword>
<dbReference type="AlphaFoldDB" id="E6TAS4"/>
<proteinExistence type="predicted"/>
<dbReference type="InterPro" id="IPR051533">
    <property type="entry name" value="WaaL-like"/>
</dbReference>
<feature type="compositionally biased region" description="Low complexity" evidence="5">
    <location>
        <begin position="8"/>
        <end position="17"/>
    </location>
</feature>
<dbReference type="PANTHER" id="PTHR37422">
    <property type="entry name" value="TEICHURONIC ACID BIOSYNTHESIS PROTEIN TUAE"/>
    <property type="match status" value="1"/>
</dbReference>
<evidence type="ECO:0000256" key="3">
    <source>
        <dbReference type="ARBA" id="ARBA00022989"/>
    </source>
</evidence>